<sequence>MDKAVGAGVVLGSHSELGAGAALDVVLDAVLVEELNTVLDIDMVLKIAAVEDMGGVLDLGMALDVDMDVVQELGTSAMMVLETGHDAVALDKDVVQELGTAAMMVLETSCDAVARKTLGMAVTLHVALDLGRRHPKKVAGHSSGIFL</sequence>
<proteinExistence type="predicted"/>
<organism evidence="1 2">
    <name type="scientific">Cricetulus griseus</name>
    <name type="common">Chinese hamster</name>
    <name type="synonym">Cricetulus barabensis griseus</name>
    <dbReference type="NCBI Taxonomy" id="10029"/>
    <lineage>
        <taxon>Eukaryota</taxon>
        <taxon>Metazoa</taxon>
        <taxon>Chordata</taxon>
        <taxon>Craniata</taxon>
        <taxon>Vertebrata</taxon>
        <taxon>Euteleostomi</taxon>
        <taxon>Mammalia</taxon>
        <taxon>Eutheria</taxon>
        <taxon>Euarchontoglires</taxon>
        <taxon>Glires</taxon>
        <taxon>Rodentia</taxon>
        <taxon>Myomorpha</taxon>
        <taxon>Muroidea</taxon>
        <taxon>Cricetidae</taxon>
        <taxon>Cricetinae</taxon>
        <taxon>Cricetulus</taxon>
    </lineage>
</organism>
<name>G3HUT8_CRIGR</name>
<dbReference type="EMBL" id="JH000752">
    <property type="protein sequence ID" value="EGW11314.1"/>
    <property type="molecule type" value="Genomic_DNA"/>
</dbReference>
<protein>
    <submittedName>
        <fullName evidence="1">Uncharacterized protein</fullName>
    </submittedName>
</protein>
<reference evidence="2" key="1">
    <citation type="journal article" date="2011" name="Nat. Biotechnol.">
        <title>The genomic sequence of the Chinese hamster ovary (CHO)-K1 cell line.</title>
        <authorList>
            <person name="Xu X."/>
            <person name="Nagarajan H."/>
            <person name="Lewis N.E."/>
            <person name="Pan S."/>
            <person name="Cai Z."/>
            <person name="Liu X."/>
            <person name="Chen W."/>
            <person name="Xie M."/>
            <person name="Wang W."/>
            <person name="Hammond S."/>
            <person name="Andersen M.R."/>
            <person name="Neff N."/>
            <person name="Passarelli B."/>
            <person name="Koh W."/>
            <person name="Fan H.C."/>
            <person name="Wang J."/>
            <person name="Gui Y."/>
            <person name="Lee K.H."/>
            <person name="Betenbaugh M.J."/>
            <person name="Quake S.R."/>
            <person name="Famili I."/>
            <person name="Palsson B.O."/>
            <person name="Wang J."/>
        </authorList>
    </citation>
    <scope>NUCLEOTIDE SEQUENCE [LARGE SCALE GENOMIC DNA]</scope>
    <source>
        <strain evidence="2">CHO K1 cell line</strain>
    </source>
</reference>
<dbReference type="Proteomes" id="UP000001075">
    <property type="component" value="Unassembled WGS sequence"/>
</dbReference>
<evidence type="ECO:0000313" key="1">
    <source>
        <dbReference type="EMBL" id="EGW11314.1"/>
    </source>
</evidence>
<gene>
    <name evidence="1" type="ORF">I79_014703</name>
</gene>
<dbReference type="AlphaFoldDB" id="G3HUT8"/>
<evidence type="ECO:0000313" key="2">
    <source>
        <dbReference type="Proteomes" id="UP000001075"/>
    </source>
</evidence>
<accession>G3HUT8</accession>
<dbReference type="InParanoid" id="G3HUT8"/>